<dbReference type="Pfam" id="PF13462">
    <property type="entry name" value="Thioredoxin_4"/>
    <property type="match status" value="1"/>
</dbReference>
<name>A0AAN8Q7D0_PATCE</name>
<protein>
    <recommendedName>
        <fullName evidence="2">Thioredoxin-like fold domain-containing protein</fullName>
    </recommendedName>
</protein>
<dbReference type="PANTHER" id="PTHR33875">
    <property type="entry name" value="OS09G0542200 PROTEIN"/>
    <property type="match status" value="1"/>
</dbReference>
<evidence type="ECO:0000256" key="1">
    <source>
        <dbReference type="SAM" id="SignalP"/>
    </source>
</evidence>
<dbReference type="Proteomes" id="UP001347796">
    <property type="component" value="Unassembled WGS sequence"/>
</dbReference>
<dbReference type="InterPro" id="IPR012336">
    <property type="entry name" value="Thioredoxin-like_fold"/>
</dbReference>
<evidence type="ECO:0000259" key="2">
    <source>
        <dbReference type="Pfam" id="PF13462"/>
    </source>
</evidence>
<gene>
    <name evidence="3" type="ORF">SNE40_006938</name>
</gene>
<comment type="caution">
    <text evidence="3">The sequence shown here is derived from an EMBL/GenBank/DDBJ whole genome shotgun (WGS) entry which is preliminary data.</text>
</comment>
<keyword evidence="4" id="KW-1185">Reference proteome</keyword>
<proteinExistence type="predicted"/>
<reference evidence="3 4" key="1">
    <citation type="submission" date="2024-01" db="EMBL/GenBank/DDBJ databases">
        <title>The genome of the rayed Mediterranean limpet Patella caerulea (Linnaeus, 1758).</title>
        <authorList>
            <person name="Anh-Thu Weber A."/>
            <person name="Halstead-Nussloch G."/>
        </authorList>
    </citation>
    <scope>NUCLEOTIDE SEQUENCE [LARGE SCALE GENOMIC DNA]</scope>
    <source>
        <strain evidence="3">AATW-2023a</strain>
        <tissue evidence="3">Whole specimen</tissue>
    </source>
</reference>
<evidence type="ECO:0000313" key="3">
    <source>
        <dbReference type="EMBL" id="KAK6184470.1"/>
    </source>
</evidence>
<dbReference type="AlphaFoldDB" id="A0AAN8Q7D0"/>
<dbReference type="PANTHER" id="PTHR33875:SF2">
    <property type="entry name" value="ACR183CP"/>
    <property type="match status" value="1"/>
</dbReference>
<dbReference type="SUPFAM" id="SSF52833">
    <property type="entry name" value="Thioredoxin-like"/>
    <property type="match status" value="1"/>
</dbReference>
<sequence length="234" mass="26450">MFILFYVSACVLALISTGESVPIPNRPLGFVYNCSCENAPIKLTVFMEVFCPDSRETHPHLLEVADYYGPQKLQLTYHMFPLPYHIRGFHGTKALYVVDLVTNGTKTFDFYNRLLQNLNLLSTTNTMNMTTDDSIDIMAGFAEDYGVPKSRFMSLMSNSDVEHITRVAWKYACTRGVAGTPIHFINDIAIDGGQEWTLDKWRSVIDPLLNDTTVFSNQRMIPTTCVRPANRACV</sequence>
<dbReference type="EMBL" id="JAZGQO010000006">
    <property type="protein sequence ID" value="KAK6184470.1"/>
    <property type="molecule type" value="Genomic_DNA"/>
</dbReference>
<evidence type="ECO:0000313" key="4">
    <source>
        <dbReference type="Proteomes" id="UP001347796"/>
    </source>
</evidence>
<feature type="chain" id="PRO_5042981637" description="Thioredoxin-like fold domain-containing protein" evidence="1">
    <location>
        <begin position="21"/>
        <end position="234"/>
    </location>
</feature>
<dbReference type="InterPro" id="IPR036249">
    <property type="entry name" value="Thioredoxin-like_sf"/>
</dbReference>
<feature type="signal peptide" evidence="1">
    <location>
        <begin position="1"/>
        <end position="20"/>
    </location>
</feature>
<feature type="domain" description="Thioredoxin-like fold" evidence="2">
    <location>
        <begin position="37"/>
        <end position="206"/>
    </location>
</feature>
<dbReference type="Gene3D" id="3.40.30.10">
    <property type="entry name" value="Glutaredoxin"/>
    <property type="match status" value="1"/>
</dbReference>
<accession>A0AAN8Q7D0</accession>
<organism evidence="3 4">
    <name type="scientific">Patella caerulea</name>
    <name type="common">Rayed Mediterranean limpet</name>
    <dbReference type="NCBI Taxonomy" id="87958"/>
    <lineage>
        <taxon>Eukaryota</taxon>
        <taxon>Metazoa</taxon>
        <taxon>Spiralia</taxon>
        <taxon>Lophotrochozoa</taxon>
        <taxon>Mollusca</taxon>
        <taxon>Gastropoda</taxon>
        <taxon>Patellogastropoda</taxon>
        <taxon>Patelloidea</taxon>
        <taxon>Patellidae</taxon>
        <taxon>Patella</taxon>
    </lineage>
</organism>
<keyword evidence="1" id="KW-0732">Signal</keyword>